<gene>
    <name evidence="1" type="ORF">AXF42_Ash014051</name>
</gene>
<protein>
    <submittedName>
        <fullName evidence="1">Uncharacterized protein</fullName>
    </submittedName>
</protein>
<organism evidence="1 2">
    <name type="scientific">Apostasia shenzhenica</name>
    <dbReference type="NCBI Taxonomy" id="1088818"/>
    <lineage>
        <taxon>Eukaryota</taxon>
        <taxon>Viridiplantae</taxon>
        <taxon>Streptophyta</taxon>
        <taxon>Embryophyta</taxon>
        <taxon>Tracheophyta</taxon>
        <taxon>Spermatophyta</taxon>
        <taxon>Magnoliopsida</taxon>
        <taxon>Liliopsida</taxon>
        <taxon>Asparagales</taxon>
        <taxon>Orchidaceae</taxon>
        <taxon>Apostasioideae</taxon>
        <taxon>Apostasia</taxon>
    </lineage>
</organism>
<accession>A0A2I0A992</accession>
<evidence type="ECO:0000313" key="2">
    <source>
        <dbReference type="Proteomes" id="UP000236161"/>
    </source>
</evidence>
<keyword evidence="2" id="KW-1185">Reference proteome</keyword>
<evidence type="ECO:0000313" key="1">
    <source>
        <dbReference type="EMBL" id="PKA52114.1"/>
    </source>
</evidence>
<proteinExistence type="predicted"/>
<sequence>MENSIVKRAWAGVALGWVISWEVLKSHNFSKDKADNISTMRSQDVTKSIFLYNIT</sequence>
<reference evidence="1 2" key="1">
    <citation type="journal article" date="2017" name="Nature">
        <title>The Apostasia genome and the evolution of orchids.</title>
        <authorList>
            <person name="Zhang G.Q."/>
            <person name="Liu K.W."/>
            <person name="Li Z."/>
            <person name="Lohaus R."/>
            <person name="Hsiao Y.Y."/>
            <person name="Niu S.C."/>
            <person name="Wang J.Y."/>
            <person name="Lin Y.C."/>
            <person name="Xu Q."/>
            <person name="Chen L.J."/>
            <person name="Yoshida K."/>
            <person name="Fujiwara S."/>
            <person name="Wang Z.W."/>
            <person name="Zhang Y.Q."/>
            <person name="Mitsuda N."/>
            <person name="Wang M."/>
            <person name="Liu G.H."/>
            <person name="Pecoraro L."/>
            <person name="Huang H.X."/>
            <person name="Xiao X.J."/>
            <person name="Lin M."/>
            <person name="Wu X.Y."/>
            <person name="Wu W.L."/>
            <person name="Chen Y.Y."/>
            <person name="Chang S.B."/>
            <person name="Sakamoto S."/>
            <person name="Ohme-Takagi M."/>
            <person name="Yagi M."/>
            <person name="Zeng S.J."/>
            <person name="Shen C.Y."/>
            <person name="Yeh C.M."/>
            <person name="Luo Y.B."/>
            <person name="Tsai W.C."/>
            <person name="Van de Peer Y."/>
            <person name="Liu Z.J."/>
        </authorList>
    </citation>
    <scope>NUCLEOTIDE SEQUENCE [LARGE SCALE GENOMIC DNA]</scope>
    <source>
        <strain evidence="2">cv. Shenzhen</strain>
        <tissue evidence="1">Stem</tissue>
    </source>
</reference>
<dbReference type="EMBL" id="KZ452009">
    <property type="protein sequence ID" value="PKA52114.1"/>
    <property type="molecule type" value="Genomic_DNA"/>
</dbReference>
<name>A0A2I0A992_9ASPA</name>
<dbReference type="AlphaFoldDB" id="A0A2I0A992"/>
<dbReference type="Proteomes" id="UP000236161">
    <property type="component" value="Unassembled WGS sequence"/>
</dbReference>